<feature type="non-terminal residue" evidence="7">
    <location>
        <position position="1"/>
    </location>
</feature>
<dbReference type="InterPro" id="IPR010264">
    <property type="entry name" value="Self-incomp_S1"/>
</dbReference>
<comment type="caution">
    <text evidence="7">The sequence shown here is derived from an EMBL/GenBank/DDBJ whole genome shotgun (WGS) entry which is preliminary data.</text>
</comment>
<comment type="similarity">
    <text evidence="2 6">Belongs to the plant self-incompatibility (S1) protein family.</text>
</comment>
<feature type="chain" id="PRO_5027137563" description="S-protein homolog" evidence="6">
    <location>
        <begin position="23"/>
        <end position="139"/>
    </location>
</feature>
<keyword evidence="3 6" id="KW-0713">Self-incompatibility</keyword>
<evidence type="ECO:0000256" key="5">
    <source>
        <dbReference type="ARBA" id="ARBA00022729"/>
    </source>
</evidence>
<keyword evidence="5 6" id="KW-0732">Signal</keyword>
<comment type="subcellular location">
    <subcellularLocation>
        <location evidence="1 6">Secreted</location>
    </subcellularLocation>
</comment>
<gene>
    <name evidence="7" type="ORF">EJD97_002431</name>
</gene>
<dbReference type="EMBL" id="RXGB01012840">
    <property type="protein sequence ID" value="TMW83235.1"/>
    <property type="molecule type" value="Genomic_DNA"/>
</dbReference>
<evidence type="ECO:0000313" key="7">
    <source>
        <dbReference type="EMBL" id="TMW83235.1"/>
    </source>
</evidence>
<evidence type="ECO:0000256" key="3">
    <source>
        <dbReference type="ARBA" id="ARBA00022471"/>
    </source>
</evidence>
<evidence type="ECO:0000256" key="2">
    <source>
        <dbReference type="ARBA" id="ARBA00005581"/>
    </source>
</evidence>
<dbReference type="PANTHER" id="PTHR31232">
    <property type="match status" value="1"/>
</dbReference>
<reference evidence="7" key="1">
    <citation type="submission" date="2019-05" db="EMBL/GenBank/DDBJ databases">
        <title>The de novo reference genome and transcriptome assemblies of the wild tomato species Solanum chilense.</title>
        <authorList>
            <person name="Stam R."/>
            <person name="Nosenko T."/>
            <person name="Hoerger A.C."/>
            <person name="Stephan W."/>
            <person name="Seidel M.A."/>
            <person name="Kuhn J.M.M."/>
            <person name="Haberer G."/>
            <person name="Tellier A."/>
        </authorList>
    </citation>
    <scope>NUCLEOTIDE SEQUENCE</scope>
    <source>
        <tissue evidence="7">Mature leaves</tissue>
    </source>
</reference>
<organism evidence="7">
    <name type="scientific">Solanum chilense</name>
    <name type="common">Tomato</name>
    <name type="synonym">Lycopersicon chilense</name>
    <dbReference type="NCBI Taxonomy" id="4083"/>
    <lineage>
        <taxon>Eukaryota</taxon>
        <taxon>Viridiplantae</taxon>
        <taxon>Streptophyta</taxon>
        <taxon>Embryophyta</taxon>
        <taxon>Tracheophyta</taxon>
        <taxon>Spermatophyta</taxon>
        <taxon>Magnoliopsida</taxon>
        <taxon>eudicotyledons</taxon>
        <taxon>Gunneridae</taxon>
        <taxon>Pentapetalae</taxon>
        <taxon>asterids</taxon>
        <taxon>lamiids</taxon>
        <taxon>Solanales</taxon>
        <taxon>Solanaceae</taxon>
        <taxon>Solanoideae</taxon>
        <taxon>Solaneae</taxon>
        <taxon>Solanum</taxon>
        <taxon>Solanum subgen. Lycopersicon</taxon>
    </lineage>
</organism>
<dbReference type="GO" id="GO:0005576">
    <property type="term" value="C:extracellular region"/>
    <property type="evidence" value="ECO:0007669"/>
    <property type="project" value="UniProtKB-SubCell"/>
</dbReference>
<accession>A0A6N2ALS9</accession>
<proteinExistence type="inferred from homology"/>
<evidence type="ECO:0000256" key="1">
    <source>
        <dbReference type="ARBA" id="ARBA00004613"/>
    </source>
</evidence>
<feature type="signal peptide" evidence="6">
    <location>
        <begin position="1"/>
        <end position="22"/>
    </location>
</feature>
<dbReference type="AlphaFoldDB" id="A0A6N2ALS9"/>
<dbReference type="PANTHER" id="PTHR31232:SF73">
    <property type="entry name" value="S-PROTEIN HOMOLOG"/>
    <property type="match status" value="1"/>
</dbReference>
<dbReference type="Pfam" id="PF05938">
    <property type="entry name" value="Self-incomp_S1"/>
    <property type="match status" value="1"/>
</dbReference>
<sequence>NSIKYLSILFIVLYISTSTVDSFVNHWEVHIVNTLPNDDIPLWYHCASGDHDFGYDILRVGQDFHFDFKVNYPWKTTLFFCHFWWGKKENSFDVFSEGLMKHICSNVRDKIHSCFWKIQEDGFFAGPRLDKVKFMHLWF</sequence>
<evidence type="ECO:0000256" key="4">
    <source>
        <dbReference type="ARBA" id="ARBA00022525"/>
    </source>
</evidence>
<protein>
    <recommendedName>
        <fullName evidence="6">S-protein homolog</fullName>
    </recommendedName>
</protein>
<keyword evidence="4 6" id="KW-0964">Secreted</keyword>
<name>A0A6N2ALS9_SOLCI</name>
<dbReference type="GO" id="GO:0060320">
    <property type="term" value="P:rejection of self pollen"/>
    <property type="evidence" value="ECO:0007669"/>
    <property type="project" value="UniProtKB-KW"/>
</dbReference>
<evidence type="ECO:0000256" key="6">
    <source>
        <dbReference type="RuleBase" id="RU367044"/>
    </source>
</evidence>